<dbReference type="Proteomes" id="UP001140096">
    <property type="component" value="Unassembled WGS sequence"/>
</dbReference>
<evidence type="ECO:0000313" key="2">
    <source>
        <dbReference type="Proteomes" id="UP001140096"/>
    </source>
</evidence>
<gene>
    <name evidence="1" type="ORF">H4S07_002664</name>
</gene>
<organism evidence="1 2">
    <name type="scientific">Coemansia furcata</name>
    <dbReference type="NCBI Taxonomy" id="417177"/>
    <lineage>
        <taxon>Eukaryota</taxon>
        <taxon>Fungi</taxon>
        <taxon>Fungi incertae sedis</taxon>
        <taxon>Zoopagomycota</taxon>
        <taxon>Kickxellomycotina</taxon>
        <taxon>Kickxellomycetes</taxon>
        <taxon>Kickxellales</taxon>
        <taxon>Kickxellaceae</taxon>
        <taxon>Coemansia</taxon>
    </lineage>
</organism>
<proteinExistence type="predicted"/>
<dbReference type="EMBL" id="JANBUP010000705">
    <property type="protein sequence ID" value="KAJ2810451.1"/>
    <property type="molecule type" value="Genomic_DNA"/>
</dbReference>
<keyword evidence="2" id="KW-1185">Reference proteome</keyword>
<protein>
    <submittedName>
        <fullName evidence="1">Uncharacterized protein</fullName>
    </submittedName>
</protein>
<reference evidence="1" key="1">
    <citation type="submission" date="2022-07" db="EMBL/GenBank/DDBJ databases">
        <title>Phylogenomic reconstructions and comparative analyses of Kickxellomycotina fungi.</title>
        <authorList>
            <person name="Reynolds N.K."/>
            <person name="Stajich J.E."/>
            <person name="Barry K."/>
            <person name="Grigoriev I.V."/>
            <person name="Crous P."/>
            <person name="Smith M.E."/>
        </authorList>
    </citation>
    <scope>NUCLEOTIDE SEQUENCE</scope>
    <source>
        <strain evidence="1">CBS 102833</strain>
    </source>
</reference>
<evidence type="ECO:0000313" key="1">
    <source>
        <dbReference type="EMBL" id="KAJ2810451.1"/>
    </source>
</evidence>
<accession>A0ACC1LKS0</accession>
<comment type="caution">
    <text evidence="1">The sequence shown here is derived from an EMBL/GenBank/DDBJ whole genome shotgun (WGS) entry which is preliminary data.</text>
</comment>
<name>A0ACC1LKS0_9FUNG</name>
<sequence>MAPMVREIEVECGNIYVDRFPETKYFQSLLVRLFQFTPRVVHRIRSEAGPVDILADGVSNLVHTDIESGSINPIAQLARQSAMTLQSLVIETRGYGDATGLFKDADGNYAEYSQLRVLKLKHYSEHYGRGKPVFPDLVPFPRLWHLTMDNYPFGDDVIFRENADTLEYLDLRTDKDDINMFVEHI</sequence>